<dbReference type="Pfam" id="PF13424">
    <property type="entry name" value="TPR_12"/>
    <property type="match status" value="2"/>
</dbReference>
<protein>
    <submittedName>
        <fullName evidence="1">Tetratricopeptide repeat protein</fullName>
    </submittedName>
</protein>
<dbReference type="Gene3D" id="1.25.40.10">
    <property type="entry name" value="Tetratricopeptide repeat domain"/>
    <property type="match status" value="2"/>
</dbReference>
<organism evidence="1 2">
    <name type="scientific">Streptomyces cinnabarinus</name>
    <dbReference type="NCBI Taxonomy" id="67287"/>
    <lineage>
        <taxon>Bacteria</taxon>
        <taxon>Bacillati</taxon>
        <taxon>Actinomycetota</taxon>
        <taxon>Actinomycetes</taxon>
        <taxon>Kitasatosporales</taxon>
        <taxon>Streptomycetaceae</taxon>
        <taxon>Streptomyces</taxon>
    </lineage>
</organism>
<gene>
    <name evidence="1" type="ORF">STRCI_008195</name>
</gene>
<dbReference type="PANTHER" id="PTHR46082">
    <property type="entry name" value="ATP/GTP-BINDING PROTEIN-RELATED"/>
    <property type="match status" value="1"/>
</dbReference>
<keyword evidence="2" id="KW-1185">Reference proteome</keyword>
<dbReference type="InterPro" id="IPR011990">
    <property type="entry name" value="TPR-like_helical_dom_sf"/>
</dbReference>
<sequence length="678" mass="74087">MERILRLSGHPADGRMHVLHGLSGAGKTAVALEVVTRVRAVADRQSAGPRIWWIDARHPAAFAAGMREVARQAGVGDEDVHAGHVVDALWENLGRAPYRWLLIVDGADDLSLLDGPGRLAAGTGWLRPHHCPDGLLLVTTQSGIARLWGTGASLHAVGPLSTEEAAGVLTDHASPAAGTPAQACRLAQRLGRLPLALRMAASYLAEANAMPAPLRHPGTPMTFEAFRAALDRYGVGVDPAAAVESTWQISMDLLHRQGLSHASELVRVLASFSAAPIPYTLLLQPGVLMALPEFGALDSTAVWRSLRELAALQLLELDEIPSRHEGPLCVRLHPLIRDLARRGRQPRAVIALMERVLQLQEVRVPPENPQAWPVWRILAPHALDLADVFQAQDATFSPSERKTCADAGELAARYLQSQGLYGQARKGFEQVLALRTEGDADELDTAATRHNLALVLHDLGELEEAERLYEKVWQTLCHARGPQHSQTLTVRHELGRVLLDRGCLPQAQAHLEAVLAVRDATDGTDSPNALATRHELARVLHRRRRMDEARREYAHLLVLRRRLSGEEHPRTVTVWHNYACVLHDMGLMEQAHLECEQALAAQRTLYGEDHPDTLATGYLFAAILRARSLRGEADAVLSALHERSGRLLGESHPLTKDCAELLARWALQDPSAGPGTGN</sequence>
<accession>A0ABY7KUF5</accession>
<dbReference type="Gene3D" id="3.40.50.300">
    <property type="entry name" value="P-loop containing nucleotide triphosphate hydrolases"/>
    <property type="match status" value="1"/>
</dbReference>
<dbReference type="RefSeq" id="WP_269664087.1">
    <property type="nucleotide sequence ID" value="NZ_CP114413.1"/>
</dbReference>
<dbReference type="InterPro" id="IPR027417">
    <property type="entry name" value="P-loop_NTPase"/>
</dbReference>
<dbReference type="Proteomes" id="UP001164439">
    <property type="component" value="Chromosome"/>
</dbReference>
<dbReference type="SUPFAM" id="SSF52540">
    <property type="entry name" value="P-loop containing nucleoside triphosphate hydrolases"/>
    <property type="match status" value="1"/>
</dbReference>
<proteinExistence type="predicted"/>
<dbReference type="PANTHER" id="PTHR46082:SF6">
    <property type="entry name" value="AAA+ ATPASE DOMAIN-CONTAINING PROTEIN-RELATED"/>
    <property type="match status" value="1"/>
</dbReference>
<reference evidence="1" key="1">
    <citation type="submission" date="2022-12" db="EMBL/GenBank/DDBJ databases">
        <authorList>
            <person name="Ruckert C."/>
            <person name="Busche T."/>
            <person name="Kalinowski J."/>
            <person name="Wittmann C."/>
        </authorList>
    </citation>
    <scope>NUCLEOTIDE SEQUENCE</scope>
    <source>
        <strain evidence="1">DSM 40467</strain>
    </source>
</reference>
<name>A0ABY7KUF5_9ACTN</name>
<dbReference type="InterPro" id="IPR053137">
    <property type="entry name" value="NLR-like"/>
</dbReference>
<evidence type="ECO:0000313" key="2">
    <source>
        <dbReference type="Proteomes" id="UP001164439"/>
    </source>
</evidence>
<dbReference type="EMBL" id="CP114413">
    <property type="protein sequence ID" value="WAZ26601.1"/>
    <property type="molecule type" value="Genomic_DNA"/>
</dbReference>
<dbReference type="SUPFAM" id="SSF48452">
    <property type="entry name" value="TPR-like"/>
    <property type="match status" value="1"/>
</dbReference>
<evidence type="ECO:0000313" key="1">
    <source>
        <dbReference type="EMBL" id="WAZ26601.1"/>
    </source>
</evidence>